<dbReference type="SUPFAM" id="SSF54695">
    <property type="entry name" value="POZ domain"/>
    <property type="match status" value="1"/>
</dbReference>
<dbReference type="Gene3D" id="3.30.710.10">
    <property type="entry name" value="Potassium Channel Kv1.1, Chain A"/>
    <property type="match status" value="1"/>
</dbReference>
<dbReference type="PANTHER" id="PTHR24413">
    <property type="entry name" value="SPECKLE-TYPE POZ PROTEIN"/>
    <property type="match status" value="1"/>
</dbReference>
<dbReference type="PROSITE" id="PS50097">
    <property type="entry name" value="BTB"/>
    <property type="match status" value="1"/>
</dbReference>
<dbReference type="InterPro" id="IPR000210">
    <property type="entry name" value="BTB/POZ_dom"/>
</dbReference>
<dbReference type="GeneID" id="113217772"/>
<dbReference type="AlphaFoldDB" id="A0A9C6XW58"/>
<dbReference type="Proteomes" id="UP000504606">
    <property type="component" value="Unplaced"/>
</dbReference>
<dbReference type="RefSeq" id="XP_052133140.1">
    <property type="nucleotide sequence ID" value="XM_052277180.1"/>
</dbReference>
<keyword evidence="2" id="KW-1185">Reference proteome</keyword>
<evidence type="ECO:0000313" key="2">
    <source>
        <dbReference type="Proteomes" id="UP000504606"/>
    </source>
</evidence>
<sequence>MAAQLYAGMRLVLIAEQTSTVDLPSDGYNCVKSVTTVDGTSVSFQPSLDYDYCGGKLLLNLSLSACKSAADQSTMVRCKMTLGYKHTTTERPVPCVSCETSILFHKGTQRFDKVVSVHVAKDNRNHFTKVTLLFMVFVADLQHTIAPGLGLGVHLNKARLRGNHCDVKLVVDGVELPAHRNVLAARSPVLDKMLTGDFREAREGRVELVDFSRAAVERFLEYLYTDQIEDWGNMELELVQLASKYMVPELRTECSLRLWSCDAPRAVELLRTCFDPSPRQIMSSALLRRLAVIVANNMEALADTEEWTDFAETYPAIVDMILGLSEVQETQRTYSVWEPKYEAFNLP</sequence>
<protein>
    <submittedName>
        <fullName evidence="3">Kelch-like protein 34</fullName>
    </submittedName>
</protein>
<dbReference type="OrthoDB" id="6359943at2759"/>
<accession>A0A9C6XW58</accession>
<dbReference type="CDD" id="cd18186">
    <property type="entry name" value="BTB_POZ_ZBTB_KLHL-like"/>
    <property type="match status" value="1"/>
</dbReference>
<name>A0A9C6XW58_FRAOC</name>
<evidence type="ECO:0000259" key="1">
    <source>
        <dbReference type="PROSITE" id="PS50097"/>
    </source>
</evidence>
<feature type="domain" description="BTB" evidence="1">
    <location>
        <begin position="165"/>
        <end position="229"/>
    </location>
</feature>
<organism evidence="2 3">
    <name type="scientific">Frankliniella occidentalis</name>
    <name type="common">Western flower thrips</name>
    <name type="synonym">Euthrips occidentalis</name>
    <dbReference type="NCBI Taxonomy" id="133901"/>
    <lineage>
        <taxon>Eukaryota</taxon>
        <taxon>Metazoa</taxon>
        <taxon>Ecdysozoa</taxon>
        <taxon>Arthropoda</taxon>
        <taxon>Hexapoda</taxon>
        <taxon>Insecta</taxon>
        <taxon>Pterygota</taxon>
        <taxon>Neoptera</taxon>
        <taxon>Paraneoptera</taxon>
        <taxon>Thysanoptera</taxon>
        <taxon>Terebrantia</taxon>
        <taxon>Thripoidea</taxon>
        <taxon>Thripidae</taxon>
        <taxon>Frankliniella</taxon>
    </lineage>
</organism>
<dbReference type="KEGG" id="foc:113217772"/>
<proteinExistence type="predicted"/>
<dbReference type="InterPro" id="IPR011333">
    <property type="entry name" value="SKP1/BTB/POZ_sf"/>
</dbReference>
<evidence type="ECO:0000313" key="3">
    <source>
        <dbReference type="RefSeq" id="XP_052133140.1"/>
    </source>
</evidence>
<reference evidence="3" key="1">
    <citation type="submission" date="2025-08" db="UniProtKB">
        <authorList>
            <consortium name="RefSeq"/>
        </authorList>
    </citation>
    <scope>IDENTIFICATION</scope>
    <source>
        <tissue evidence="3">Whole organism</tissue>
    </source>
</reference>
<gene>
    <name evidence="3" type="primary">LOC113217772</name>
</gene>
<dbReference type="SMART" id="SM00225">
    <property type="entry name" value="BTB"/>
    <property type="match status" value="1"/>
</dbReference>
<dbReference type="Pfam" id="PF00651">
    <property type="entry name" value="BTB"/>
    <property type="match status" value="1"/>
</dbReference>